<name>A0A7W2IKP7_9BURK</name>
<dbReference type="Proteomes" id="UP000573499">
    <property type="component" value="Unassembled WGS sequence"/>
</dbReference>
<evidence type="ECO:0000256" key="1">
    <source>
        <dbReference type="SAM" id="MobiDB-lite"/>
    </source>
</evidence>
<dbReference type="EMBL" id="JACEZU010000005">
    <property type="protein sequence ID" value="MBA5687602.1"/>
    <property type="molecule type" value="Genomic_DNA"/>
</dbReference>
<dbReference type="AlphaFoldDB" id="A0A7W2IKP7"/>
<feature type="compositionally biased region" description="Basic and acidic residues" evidence="1">
    <location>
        <begin position="1"/>
        <end position="17"/>
    </location>
</feature>
<sequence length="90" mass="10234">MKQVEDTRTLELFDPAKRGRGKPRGPAPAMTAAQRQQARRDRLVEAGKGMLTVEVSQEVIDALDAFVRFKDETKGSVVDRVLRDRLLRKR</sequence>
<gene>
    <name evidence="2" type="ORF">H3H39_11140</name>
</gene>
<proteinExistence type="predicted"/>
<organism evidence="2 3">
    <name type="scientific">Rugamonas apoptosis</name>
    <dbReference type="NCBI Taxonomy" id="2758570"/>
    <lineage>
        <taxon>Bacteria</taxon>
        <taxon>Pseudomonadati</taxon>
        <taxon>Pseudomonadota</taxon>
        <taxon>Betaproteobacteria</taxon>
        <taxon>Burkholderiales</taxon>
        <taxon>Oxalobacteraceae</taxon>
        <taxon>Telluria group</taxon>
        <taxon>Rugamonas</taxon>
    </lineage>
</organism>
<dbReference type="RefSeq" id="WP_182153464.1">
    <property type="nucleotide sequence ID" value="NZ_JACEZU010000005.1"/>
</dbReference>
<reference evidence="2 3" key="1">
    <citation type="submission" date="2020-07" db="EMBL/GenBank/DDBJ databases">
        <title>Novel species isolated from subtropical streams in China.</title>
        <authorList>
            <person name="Lu H."/>
        </authorList>
    </citation>
    <scope>NUCLEOTIDE SEQUENCE [LARGE SCALE GENOMIC DNA]</scope>
    <source>
        <strain evidence="2 3">LX47W</strain>
    </source>
</reference>
<accession>A0A7W2IKP7</accession>
<feature type="region of interest" description="Disordered" evidence="1">
    <location>
        <begin position="1"/>
        <end position="40"/>
    </location>
</feature>
<comment type="caution">
    <text evidence="2">The sequence shown here is derived from an EMBL/GenBank/DDBJ whole genome shotgun (WGS) entry which is preliminary data.</text>
</comment>
<evidence type="ECO:0000313" key="2">
    <source>
        <dbReference type="EMBL" id="MBA5687602.1"/>
    </source>
</evidence>
<protein>
    <submittedName>
        <fullName evidence="2">Uncharacterized protein</fullName>
    </submittedName>
</protein>
<keyword evidence="3" id="KW-1185">Reference proteome</keyword>
<evidence type="ECO:0000313" key="3">
    <source>
        <dbReference type="Proteomes" id="UP000573499"/>
    </source>
</evidence>